<keyword evidence="2" id="KW-1003">Cell membrane</keyword>
<name>A0A7D5JPN1_KLEPN</name>
<dbReference type="GO" id="GO:0005886">
    <property type="term" value="C:plasma membrane"/>
    <property type="evidence" value="ECO:0007669"/>
    <property type="project" value="UniProtKB-SubCell"/>
</dbReference>
<evidence type="ECO:0000259" key="6">
    <source>
        <dbReference type="Pfam" id="PF10412"/>
    </source>
</evidence>
<geneLocation type="plasmid" evidence="7">
    <name>pA1706-FIIK</name>
</geneLocation>
<dbReference type="InterPro" id="IPR051539">
    <property type="entry name" value="T4SS-coupling_protein"/>
</dbReference>
<keyword evidence="3" id="KW-0812">Transmembrane</keyword>
<dbReference type="InterPro" id="IPR027417">
    <property type="entry name" value="P-loop_NTPase"/>
</dbReference>
<organism evidence="7">
    <name type="scientific">Klebsiella pneumoniae</name>
    <dbReference type="NCBI Taxonomy" id="573"/>
    <lineage>
        <taxon>Bacteria</taxon>
        <taxon>Pseudomonadati</taxon>
        <taxon>Pseudomonadota</taxon>
        <taxon>Gammaproteobacteria</taxon>
        <taxon>Enterobacterales</taxon>
        <taxon>Enterobacteriaceae</taxon>
        <taxon>Klebsiella/Raoultella group</taxon>
        <taxon>Klebsiella</taxon>
        <taxon>Klebsiella pneumoniae complex</taxon>
    </lineage>
</organism>
<dbReference type="Pfam" id="PF10412">
    <property type="entry name" value="TrwB_AAD_bind"/>
    <property type="match status" value="1"/>
</dbReference>
<dbReference type="EMBL" id="MN821373">
    <property type="protein sequence ID" value="QLG02105.1"/>
    <property type="molecule type" value="Genomic_DNA"/>
</dbReference>
<evidence type="ECO:0000256" key="4">
    <source>
        <dbReference type="ARBA" id="ARBA00022989"/>
    </source>
</evidence>
<evidence type="ECO:0000256" key="1">
    <source>
        <dbReference type="ARBA" id="ARBA00004651"/>
    </source>
</evidence>
<dbReference type="AlphaFoldDB" id="A0A7D5JPN1"/>
<dbReference type="Gene3D" id="1.10.8.80">
    <property type="entry name" value="Magnesium chelatase subunit I, C-Terminal domain"/>
    <property type="match status" value="1"/>
</dbReference>
<accession>A0A7D5JPN1</accession>
<dbReference type="InterPro" id="IPR019476">
    <property type="entry name" value="T4SS_TraD_DNA-bd"/>
</dbReference>
<comment type="subcellular location">
    <subcellularLocation>
        <location evidence="1">Cell membrane</location>
        <topology evidence="1">Multi-pass membrane protein</topology>
    </subcellularLocation>
</comment>
<evidence type="ECO:0000256" key="3">
    <source>
        <dbReference type="ARBA" id="ARBA00022692"/>
    </source>
</evidence>
<protein>
    <submittedName>
        <fullName evidence="7">IncF plasmid conjugative transfer protein TraD</fullName>
    </submittedName>
</protein>
<reference evidence="7" key="1">
    <citation type="submission" date="2019-12" db="EMBL/GenBank/DDBJ databases">
        <authorList>
            <person name="Zhou D."/>
        </authorList>
    </citation>
    <scope>NUCLEOTIDE SEQUENCE</scope>
    <source>
        <strain evidence="7">A1706</strain>
        <plasmid evidence="7">pA1706-FIIK</plasmid>
    </source>
</reference>
<feature type="domain" description="Type IV secretion system coupling protein TraD DNA-binding" evidence="6">
    <location>
        <begin position="1"/>
        <end position="166"/>
    </location>
</feature>
<dbReference type="PANTHER" id="PTHR37937">
    <property type="entry name" value="CONJUGATIVE TRANSFER: DNA TRANSPORT"/>
    <property type="match status" value="1"/>
</dbReference>
<keyword evidence="5" id="KW-0472">Membrane</keyword>
<sequence length="225" mass="25392">MWKECLTLPDFDNISNTLIPMGTKEDPFWQGSGRTIFAEGAYLMREDKDRSYEKLVDTMLSIKIDKLRAYLQNTPAANLVEEKIEKTAISIRAVLTNYVKAIRYLQGIEKNGEPFTIRDWMRGVREDRPNGWLFISSNADTHASLKPVISMWLSIAIRGLLAMGRTVTGACGFSPTSSPRCTSCRTWSKSSRRRVNLVVVMCSVFSPMPSWKISMASSLPPRSLT</sequence>
<keyword evidence="7" id="KW-0614">Plasmid</keyword>
<keyword evidence="4" id="KW-1133">Transmembrane helix</keyword>
<evidence type="ECO:0000313" key="7">
    <source>
        <dbReference type="EMBL" id="QLG02105.1"/>
    </source>
</evidence>
<proteinExistence type="predicted"/>
<evidence type="ECO:0000256" key="2">
    <source>
        <dbReference type="ARBA" id="ARBA00022475"/>
    </source>
</evidence>
<dbReference type="SUPFAM" id="SSF52540">
    <property type="entry name" value="P-loop containing nucleoside triphosphate hydrolases"/>
    <property type="match status" value="1"/>
</dbReference>
<evidence type="ECO:0000256" key="5">
    <source>
        <dbReference type="ARBA" id="ARBA00023136"/>
    </source>
</evidence>
<dbReference type="PANTHER" id="PTHR37937:SF1">
    <property type="entry name" value="CONJUGATIVE TRANSFER: DNA TRANSPORT"/>
    <property type="match status" value="1"/>
</dbReference>